<dbReference type="Proteomes" id="UP001596060">
    <property type="component" value="Unassembled WGS sequence"/>
</dbReference>
<name>A0ABW0NVW9_9HYPH</name>
<dbReference type="PROSITE" id="PS50110">
    <property type="entry name" value="RESPONSE_REGULATORY"/>
    <property type="match status" value="1"/>
</dbReference>
<dbReference type="SMART" id="SM00448">
    <property type="entry name" value="REC"/>
    <property type="match status" value="1"/>
</dbReference>
<protein>
    <submittedName>
        <fullName evidence="3">Response regulator</fullName>
    </submittedName>
</protein>
<evidence type="ECO:0000313" key="3">
    <source>
        <dbReference type="EMBL" id="MFC5504250.1"/>
    </source>
</evidence>
<reference evidence="4" key="1">
    <citation type="journal article" date="2019" name="Int. J. Syst. Evol. Microbiol.">
        <title>The Global Catalogue of Microorganisms (GCM) 10K type strain sequencing project: providing services to taxonomists for standard genome sequencing and annotation.</title>
        <authorList>
            <consortium name="The Broad Institute Genomics Platform"/>
            <consortium name="The Broad Institute Genome Sequencing Center for Infectious Disease"/>
            <person name="Wu L."/>
            <person name="Ma J."/>
        </authorList>
    </citation>
    <scope>NUCLEOTIDE SEQUENCE [LARGE SCALE GENOMIC DNA]</scope>
    <source>
        <strain evidence="4">CCUG 43117</strain>
    </source>
</reference>
<gene>
    <name evidence="3" type="ORF">ACFPN9_03170</name>
</gene>
<keyword evidence="4" id="KW-1185">Reference proteome</keyword>
<dbReference type="NCBIfam" id="NF009972">
    <property type="entry name" value="PRK13435.1-3"/>
    <property type="match status" value="1"/>
</dbReference>
<evidence type="ECO:0000256" key="1">
    <source>
        <dbReference type="PROSITE-ProRule" id="PRU00169"/>
    </source>
</evidence>
<sequence length="132" mass="13977">MSTRVLIVEDEVLIAMETEAIVEDLGHHPVGIAATSREALALAATEEPDVALVDVNLADGPTGPAVGAKLADLGIAVVFITANPRMLQQRIENAIGVFDKPVADRDLAELLDYVTSRAAGRPAQPPSRLRVF</sequence>
<organism evidence="3 4">
    <name type="scientific">Bosea massiliensis</name>
    <dbReference type="NCBI Taxonomy" id="151419"/>
    <lineage>
        <taxon>Bacteria</taxon>
        <taxon>Pseudomonadati</taxon>
        <taxon>Pseudomonadota</taxon>
        <taxon>Alphaproteobacteria</taxon>
        <taxon>Hyphomicrobiales</taxon>
        <taxon>Boseaceae</taxon>
        <taxon>Bosea</taxon>
    </lineage>
</organism>
<dbReference type="RefSeq" id="WP_067254474.1">
    <property type="nucleotide sequence ID" value="NZ_JBHSLU010000007.1"/>
</dbReference>
<dbReference type="Pfam" id="PF00072">
    <property type="entry name" value="Response_reg"/>
    <property type="match status" value="1"/>
</dbReference>
<dbReference type="SUPFAM" id="SSF52172">
    <property type="entry name" value="CheY-like"/>
    <property type="match status" value="1"/>
</dbReference>
<evidence type="ECO:0000313" key="4">
    <source>
        <dbReference type="Proteomes" id="UP001596060"/>
    </source>
</evidence>
<keyword evidence="1" id="KW-0597">Phosphoprotein</keyword>
<dbReference type="EMBL" id="JBHSLU010000007">
    <property type="protein sequence ID" value="MFC5504250.1"/>
    <property type="molecule type" value="Genomic_DNA"/>
</dbReference>
<accession>A0ABW0NVW9</accession>
<feature type="domain" description="Response regulatory" evidence="2">
    <location>
        <begin position="4"/>
        <end position="115"/>
    </location>
</feature>
<evidence type="ECO:0000259" key="2">
    <source>
        <dbReference type="PROSITE" id="PS50110"/>
    </source>
</evidence>
<feature type="modified residue" description="4-aspartylphosphate" evidence="1">
    <location>
        <position position="54"/>
    </location>
</feature>
<dbReference type="InterPro" id="IPR011006">
    <property type="entry name" value="CheY-like_superfamily"/>
</dbReference>
<proteinExistence type="predicted"/>
<comment type="caution">
    <text evidence="3">The sequence shown here is derived from an EMBL/GenBank/DDBJ whole genome shotgun (WGS) entry which is preliminary data.</text>
</comment>
<dbReference type="Gene3D" id="3.40.50.2300">
    <property type="match status" value="1"/>
</dbReference>
<dbReference type="InterPro" id="IPR001789">
    <property type="entry name" value="Sig_transdc_resp-reg_receiver"/>
</dbReference>